<reference evidence="2" key="2">
    <citation type="journal article" date="2021" name="PeerJ">
        <title>Extensive microbial diversity within the chicken gut microbiome revealed by metagenomics and culture.</title>
        <authorList>
            <person name="Gilroy R."/>
            <person name="Ravi A."/>
            <person name="Getino M."/>
            <person name="Pursley I."/>
            <person name="Horton D.L."/>
            <person name="Alikhan N.F."/>
            <person name="Baker D."/>
            <person name="Gharbi K."/>
            <person name="Hall N."/>
            <person name="Watson M."/>
            <person name="Adriaenssens E.M."/>
            <person name="Foster-Nyarko E."/>
            <person name="Jarju S."/>
            <person name="Secka A."/>
            <person name="Antonio M."/>
            <person name="Oren A."/>
            <person name="Chaudhuri R.R."/>
            <person name="La Ragione R."/>
            <person name="Hildebrand F."/>
            <person name="Pallen M.J."/>
        </authorList>
    </citation>
    <scope>NUCLEOTIDE SEQUENCE</scope>
    <source>
        <strain evidence="2">ChiSxjej2B14-6234</strain>
    </source>
</reference>
<dbReference type="PANTHER" id="PTHR35788">
    <property type="entry name" value="EXPORTED PROTEIN-RELATED"/>
    <property type="match status" value="1"/>
</dbReference>
<dbReference type="Pfam" id="PF08239">
    <property type="entry name" value="SH3_3"/>
    <property type="match status" value="2"/>
</dbReference>
<evidence type="ECO:0000259" key="1">
    <source>
        <dbReference type="SMART" id="SM00287"/>
    </source>
</evidence>
<proteinExistence type="predicted"/>
<protein>
    <submittedName>
        <fullName evidence="2">VanW family protein</fullName>
    </submittedName>
</protein>
<dbReference type="PANTHER" id="PTHR35788:SF1">
    <property type="entry name" value="EXPORTED PROTEIN"/>
    <property type="match status" value="1"/>
</dbReference>
<dbReference type="AlphaFoldDB" id="A0A9D0Z9E1"/>
<sequence length="410" mass="44789">MALLLALAGGGAAYAESTEILQVLYTGELNHNTNVRESPSSSAKRLGSLKEGDAIEILEIGDDWFTILWEGEAAYVTAGNVDKVQAARPGVVVPDKYYYEEFFEVYTAQVKSDLSMRKTPSSDSQMIATVYEDEEVIVGSVGETWAHVKKGDVTGYVLSEYLYRYRAIDPYMGMIPGAVWYPYAATALGDVAIYSTEDPTQVLTTIPEGSIVCVREPDETGAMLLPYMRTTGRIEGGARVALEPVLTWDEAQPGDLIGVFATFFDATDNSALGEGRKYNMLQGVERLQDVVIPEGETFSFNDYCAPYSAGNGYMEGPIINYVSDQKTGYGGGICQVSTTLYNVILQIPIKVVKEQPHSSYGIEYAPVDFDAAVGAGNIDLRLQNVLPYDVRMALHMTDGVITVMIYRADA</sequence>
<dbReference type="Gene3D" id="2.30.30.40">
    <property type="entry name" value="SH3 Domains"/>
    <property type="match status" value="2"/>
</dbReference>
<dbReference type="Proteomes" id="UP000886887">
    <property type="component" value="Unassembled WGS sequence"/>
</dbReference>
<accession>A0A9D0Z9E1</accession>
<feature type="domain" description="SH3b" evidence="1">
    <location>
        <begin position="103"/>
        <end position="166"/>
    </location>
</feature>
<dbReference type="InterPro" id="IPR003646">
    <property type="entry name" value="SH3-like_bac-type"/>
</dbReference>
<organism evidence="2 3">
    <name type="scientific">Candidatus Onthenecus intestinigallinarum</name>
    <dbReference type="NCBI Taxonomy" id="2840875"/>
    <lineage>
        <taxon>Bacteria</taxon>
        <taxon>Bacillati</taxon>
        <taxon>Bacillota</taxon>
        <taxon>Clostridia</taxon>
        <taxon>Eubacteriales</taxon>
        <taxon>Candidatus Onthenecus</taxon>
    </lineage>
</organism>
<evidence type="ECO:0000313" key="2">
    <source>
        <dbReference type="EMBL" id="HIQ70996.1"/>
    </source>
</evidence>
<dbReference type="InterPro" id="IPR007391">
    <property type="entry name" value="Vancomycin_resist_VanW"/>
</dbReference>
<evidence type="ECO:0000313" key="3">
    <source>
        <dbReference type="Proteomes" id="UP000886887"/>
    </source>
</evidence>
<feature type="domain" description="SH3b" evidence="1">
    <location>
        <begin position="20"/>
        <end position="84"/>
    </location>
</feature>
<name>A0A9D0Z9E1_9FIRM</name>
<dbReference type="Pfam" id="PF04294">
    <property type="entry name" value="VanW"/>
    <property type="match status" value="1"/>
</dbReference>
<dbReference type="SMART" id="SM00287">
    <property type="entry name" value="SH3b"/>
    <property type="match status" value="2"/>
</dbReference>
<reference evidence="2" key="1">
    <citation type="submission" date="2020-10" db="EMBL/GenBank/DDBJ databases">
        <authorList>
            <person name="Gilroy R."/>
        </authorList>
    </citation>
    <scope>NUCLEOTIDE SEQUENCE</scope>
    <source>
        <strain evidence="2">ChiSxjej2B14-6234</strain>
    </source>
</reference>
<gene>
    <name evidence="2" type="ORF">IAB73_02145</name>
</gene>
<comment type="caution">
    <text evidence="2">The sequence shown here is derived from an EMBL/GenBank/DDBJ whole genome shotgun (WGS) entry which is preliminary data.</text>
</comment>
<dbReference type="InterPro" id="IPR052913">
    <property type="entry name" value="Glycopeptide_resist_protein"/>
</dbReference>
<dbReference type="EMBL" id="DVFJ01000006">
    <property type="protein sequence ID" value="HIQ70996.1"/>
    <property type="molecule type" value="Genomic_DNA"/>
</dbReference>